<organism evidence="1 2">
    <name type="scientific">Actinomadura rayongensis</name>
    <dbReference type="NCBI Taxonomy" id="1429076"/>
    <lineage>
        <taxon>Bacteria</taxon>
        <taxon>Bacillati</taxon>
        <taxon>Actinomycetota</taxon>
        <taxon>Actinomycetes</taxon>
        <taxon>Streptosporangiales</taxon>
        <taxon>Thermomonosporaceae</taxon>
        <taxon>Actinomadura</taxon>
    </lineage>
</organism>
<sequence>MSVCPGCGLDLPGAREGAGSAYRASPECLELYGEVIAFGMAHPAELGRWHQTCTDAYRLQHLAPSTKPITTAFALNALYLVFERGFTGVQAREAHGYLADTVAAWPEFERAPSVGAVTVFDVAMAGTVAEHADRVQEWGRSVWAAWSHVHADVAAMTDRQLDGWRPTA</sequence>
<dbReference type="Pfam" id="PF19371">
    <property type="entry name" value="DUF5946"/>
    <property type="match status" value="1"/>
</dbReference>
<gene>
    <name evidence="1" type="ORF">GQ466_08060</name>
</gene>
<protein>
    <submittedName>
        <fullName evidence="1">Serine/threonine protein kinase</fullName>
    </submittedName>
</protein>
<name>A0A6I4W3J9_9ACTN</name>
<dbReference type="Proteomes" id="UP000431901">
    <property type="component" value="Unassembled WGS sequence"/>
</dbReference>
<dbReference type="RefSeq" id="WP_161102067.1">
    <property type="nucleotide sequence ID" value="NZ_JBHLYI010000005.1"/>
</dbReference>
<keyword evidence="1" id="KW-0808">Transferase</keyword>
<dbReference type="EMBL" id="WUTW01000001">
    <property type="protein sequence ID" value="MXQ63988.1"/>
    <property type="molecule type" value="Genomic_DNA"/>
</dbReference>
<proteinExistence type="predicted"/>
<keyword evidence="1" id="KW-0418">Kinase</keyword>
<dbReference type="OrthoDB" id="158614at2"/>
<dbReference type="GO" id="GO:0004674">
    <property type="term" value="F:protein serine/threonine kinase activity"/>
    <property type="evidence" value="ECO:0007669"/>
    <property type="project" value="UniProtKB-KW"/>
</dbReference>
<comment type="caution">
    <text evidence="1">The sequence shown here is derived from an EMBL/GenBank/DDBJ whole genome shotgun (WGS) entry which is preliminary data.</text>
</comment>
<keyword evidence="1" id="KW-0723">Serine/threonine-protein kinase</keyword>
<accession>A0A6I4W3J9</accession>
<dbReference type="InterPro" id="IPR045990">
    <property type="entry name" value="DUF5946"/>
</dbReference>
<evidence type="ECO:0000313" key="2">
    <source>
        <dbReference type="Proteomes" id="UP000431901"/>
    </source>
</evidence>
<keyword evidence="2" id="KW-1185">Reference proteome</keyword>
<reference evidence="1 2" key="1">
    <citation type="submission" date="2019-12" db="EMBL/GenBank/DDBJ databases">
        <title>Nocardia macrotermitis sp. nov. and Nocardia aurantia sp. nov., isolated from the gut of the fungus growing-termite Macrotermes natalensis.</title>
        <authorList>
            <person name="Christine B."/>
            <person name="Rene B."/>
        </authorList>
    </citation>
    <scope>NUCLEOTIDE SEQUENCE [LARGE SCALE GENOMIC DNA]</scope>
    <source>
        <strain evidence="1 2">DSM 102126</strain>
    </source>
</reference>
<evidence type="ECO:0000313" key="1">
    <source>
        <dbReference type="EMBL" id="MXQ63988.1"/>
    </source>
</evidence>
<dbReference type="AlphaFoldDB" id="A0A6I4W3J9"/>